<dbReference type="Proteomes" id="UP000323824">
    <property type="component" value="Chromosome"/>
</dbReference>
<dbReference type="GO" id="GO:0004519">
    <property type="term" value="F:endonuclease activity"/>
    <property type="evidence" value="ECO:0007669"/>
    <property type="project" value="UniProtKB-KW"/>
</dbReference>
<proteinExistence type="inferred from homology"/>
<dbReference type="Gene3D" id="3.30.565.10">
    <property type="entry name" value="Histidine kinase-like ATPase, C-terminal domain"/>
    <property type="match status" value="1"/>
</dbReference>
<dbReference type="SMART" id="SM00853">
    <property type="entry name" value="MutL_C"/>
    <property type="match status" value="1"/>
</dbReference>
<dbReference type="InterPro" id="IPR037198">
    <property type="entry name" value="MutL_C_sf"/>
</dbReference>
<dbReference type="PANTHER" id="PTHR10073:SF12">
    <property type="entry name" value="DNA MISMATCH REPAIR PROTEIN MLH1"/>
    <property type="match status" value="1"/>
</dbReference>
<dbReference type="InterPro" id="IPR020667">
    <property type="entry name" value="DNA_mismatch_repair_MutL"/>
</dbReference>
<dbReference type="GO" id="GO:0030983">
    <property type="term" value="F:mismatched DNA binding"/>
    <property type="evidence" value="ECO:0007669"/>
    <property type="project" value="InterPro"/>
</dbReference>
<reference evidence="8 9" key="1">
    <citation type="submission" date="2019-02" db="EMBL/GenBank/DDBJ databases">
        <authorList>
            <person name="Fomenkov A."/>
            <person name="Dubinina G."/>
            <person name="Grabovich M."/>
            <person name="Vincze T."/>
            <person name="Roberts R.J."/>
        </authorList>
    </citation>
    <scope>NUCLEOTIDE SEQUENCE [LARGE SCALE GENOMIC DNA]</scope>
    <source>
        <strain evidence="8 9">P</strain>
    </source>
</reference>
<evidence type="ECO:0000256" key="5">
    <source>
        <dbReference type="HAMAP-Rule" id="MF_00149"/>
    </source>
</evidence>
<dbReference type="CDD" id="cd00782">
    <property type="entry name" value="MutL_Trans"/>
    <property type="match status" value="1"/>
</dbReference>
<keyword evidence="8" id="KW-0255">Endonuclease</keyword>
<dbReference type="FunFam" id="3.30.565.10:FF:000003">
    <property type="entry name" value="DNA mismatch repair endonuclease MutL"/>
    <property type="match status" value="1"/>
</dbReference>
<feature type="domain" description="MutL C-terminal dimerisation" evidence="6">
    <location>
        <begin position="402"/>
        <end position="534"/>
    </location>
</feature>
<dbReference type="SUPFAM" id="SSF55874">
    <property type="entry name" value="ATPase domain of HSP90 chaperone/DNA topoisomerase II/histidine kinase"/>
    <property type="match status" value="1"/>
</dbReference>
<keyword evidence="3 5" id="KW-0227">DNA damage</keyword>
<dbReference type="PROSITE" id="PS00058">
    <property type="entry name" value="DNA_MISMATCH_REPAIR_1"/>
    <property type="match status" value="1"/>
</dbReference>
<evidence type="ECO:0000259" key="7">
    <source>
        <dbReference type="SMART" id="SM01340"/>
    </source>
</evidence>
<dbReference type="CDD" id="cd16926">
    <property type="entry name" value="HATPase_MutL-MLH-PMS-like"/>
    <property type="match status" value="1"/>
</dbReference>
<dbReference type="InterPro" id="IPR042121">
    <property type="entry name" value="MutL_C_regsub"/>
</dbReference>
<dbReference type="InterPro" id="IPR014721">
    <property type="entry name" value="Ribsml_uS5_D2-typ_fold_subgr"/>
</dbReference>
<sequence>MKPVKKLNDLVAKKIAAGEVIDRPYSVVRELLDNSIDAGSSDISIYVENGGVTNIRVVDNGSGMSREDLSLCYLPHATSKIETEDDLLSLKSLGFRGEALSSISTCTKLSIVSKKQGEEAYKLIVHGGEFLSLNEFRGSVGSIINASDLFYSIPARRKFLKKASAETTLCKNTFLEKAIPFPNINFKFYKDDKLELFLPKSTLKERVINSFKNKFNSSLLEEVSCEGEGFKIQAVLGRPELHRKDRKYMHVYTNKRRITEFAFIQALQYGYNEVLPGGNYPIAFIFIDVDPSLIDFNIHPAKKEAKFNNLQTIHHRLVELVKSFLSQYHYNMLTSHKSSAPIVKELIDSKRDYNYTKNIPVKNDVVYKEKFDSFLENPPTFKSHQELRDEVTNNNNSRSYKYLGQIMDVFLLVERDNTLYVIDQHATHERILYNKLTSQKVNSQDLLLPIEFEVTNEDINLIEKNLDTYLELGIKVAKLDDDTYKITALPSFCKLLDSEIIDFIKSKKGAKADIQRDLYDTLACRSAIKEGDPIDPVAARELIDAAFQLDQARCPHGRPIWFELTKKELYELVGRI</sequence>
<dbReference type="SUPFAM" id="SSF54211">
    <property type="entry name" value="Ribosomal protein S5 domain 2-like"/>
    <property type="match status" value="1"/>
</dbReference>
<feature type="domain" description="DNA mismatch repair protein S5" evidence="7">
    <location>
        <begin position="207"/>
        <end position="326"/>
    </location>
</feature>
<evidence type="ECO:0000256" key="3">
    <source>
        <dbReference type="ARBA" id="ARBA00022763"/>
    </source>
</evidence>
<evidence type="ECO:0000256" key="1">
    <source>
        <dbReference type="ARBA" id="ARBA00006082"/>
    </source>
</evidence>
<dbReference type="InterPro" id="IPR020568">
    <property type="entry name" value="Ribosomal_Su5_D2-typ_SF"/>
</dbReference>
<dbReference type="InterPro" id="IPR014790">
    <property type="entry name" value="MutL_C"/>
</dbReference>
<keyword evidence="8" id="KW-0540">Nuclease</keyword>
<evidence type="ECO:0000313" key="8">
    <source>
        <dbReference type="EMBL" id="QEN03824.1"/>
    </source>
</evidence>
<organism evidence="8 9">
    <name type="scientific">Thiospirochaeta perfilievii</name>
    <dbReference type="NCBI Taxonomy" id="252967"/>
    <lineage>
        <taxon>Bacteria</taxon>
        <taxon>Pseudomonadati</taxon>
        <taxon>Spirochaetota</taxon>
        <taxon>Spirochaetia</taxon>
        <taxon>Spirochaetales</taxon>
        <taxon>Spirochaetaceae</taxon>
        <taxon>Thiospirochaeta</taxon>
    </lineage>
</organism>
<dbReference type="KEGG" id="sper:EW093_03615"/>
<dbReference type="Gene3D" id="3.30.230.10">
    <property type="match status" value="1"/>
</dbReference>
<dbReference type="InterPro" id="IPR036890">
    <property type="entry name" value="HATPase_C_sf"/>
</dbReference>
<evidence type="ECO:0000313" key="9">
    <source>
        <dbReference type="Proteomes" id="UP000323824"/>
    </source>
</evidence>
<gene>
    <name evidence="5 8" type="primary">mutL</name>
    <name evidence="8" type="ORF">EW093_03615</name>
</gene>
<keyword evidence="4 5" id="KW-0234">DNA repair</keyword>
<evidence type="ECO:0000259" key="6">
    <source>
        <dbReference type="SMART" id="SM00853"/>
    </source>
</evidence>
<keyword evidence="9" id="KW-1185">Reference proteome</keyword>
<dbReference type="GO" id="GO:0005524">
    <property type="term" value="F:ATP binding"/>
    <property type="evidence" value="ECO:0007669"/>
    <property type="project" value="InterPro"/>
</dbReference>
<name>A0A5C1QAY7_9SPIO</name>
<dbReference type="GO" id="GO:0140664">
    <property type="term" value="F:ATP-dependent DNA damage sensor activity"/>
    <property type="evidence" value="ECO:0007669"/>
    <property type="project" value="InterPro"/>
</dbReference>
<evidence type="ECO:0000256" key="4">
    <source>
        <dbReference type="ARBA" id="ARBA00023204"/>
    </source>
</evidence>
<dbReference type="OrthoDB" id="9763467at2"/>
<dbReference type="InterPro" id="IPR014762">
    <property type="entry name" value="DNA_mismatch_repair_CS"/>
</dbReference>
<protein>
    <recommendedName>
        <fullName evidence="2 5">DNA mismatch repair protein MutL</fullName>
    </recommendedName>
</protein>
<dbReference type="SMART" id="SM01340">
    <property type="entry name" value="DNA_mis_repair"/>
    <property type="match status" value="1"/>
</dbReference>
<dbReference type="GO" id="GO:0006298">
    <property type="term" value="P:mismatch repair"/>
    <property type="evidence" value="ECO:0007669"/>
    <property type="project" value="UniProtKB-UniRule"/>
</dbReference>
<dbReference type="EMBL" id="CP035807">
    <property type="protein sequence ID" value="QEN03824.1"/>
    <property type="molecule type" value="Genomic_DNA"/>
</dbReference>
<dbReference type="Gene3D" id="3.30.1540.20">
    <property type="entry name" value="MutL, C-terminal domain, dimerisation subdomain"/>
    <property type="match status" value="1"/>
</dbReference>
<dbReference type="Pfam" id="PF13589">
    <property type="entry name" value="HATPase_c_3"/>
    <property type="match status" value="1"/>
</dbReference>
<evidence type="ECO:0000256" key="2">
    <source>
        <dbReference type="ARBA" id="ARBA00021975"/>
    </source>
</evidence>
<comment type="similarity">
    <text evidence="1 5">Belongs to the DNA mismatch repair MutL/HexB family.</text>
</comment>
<dbReference type="InterPro" id="IPR042120">
    <property type="entry name" value="MutL_C_dimsub"/>
</dbReference>
<dbReference type="HAMAP" id="MF_00149">
    <property type="entry name" value="DNA_mis_repair"/>
    <property type="match status" value="1"/>
</dbReference>
<dbReference type="Pfam" id="PF08676">
    <property type="entry name" value="MutL_C"/>
    <property type="match status" value="1"/>
</dbReference>
<dbReference type="Gene3D" id="3.30.1370.100">
    <property type="entry name" value="MutL, C-terminal domain, regulatory subdomain"/>
    <property type="match status" value="1"/>
</dbReference>
<dbReference type="InterPro" id="IPR013507">
    <property type="entry name" value="DNA_mismatch_S5_2-like"/>
</dbReference>
<dbReference type="RefSeq" id="WP_149567082.1">
    <property type="nucleotide sequence ID" value="NZ_CP035807.1"/>
</dbReference>
<dbReference type="InterPro" id="IPR002099">
    <property type="entry name" value="MutL/Mlh/PMS"/>
</dbReference>
<dbReference type="GO" id="GO:0032300">
    <property type="term" value="C:mismatch repair complex"/>
    <property type="evidence" value="ECO:0007669"/>
    <property type="project" value="InterPro"/>
</dbReference>
<dbReference type="PANTHER" id="PTHR10073">
    <property type="entry name" value="DNA MISMATCH REPAIR PROTEIN MLH, PMS, MUTL"/>
    <property type="match status" value="1"/>
</dbReference>
<dbReference type="GO" id="GO:0016887">
    <property type="term" value="F:ATP hydrolysis activity"/>
    <property type="evidence" value="ECO:0007669"/>
    <property type="project" value="InterPro"/>
</dbReference>
<reference evidence="8 9" key="2">
    <citation type="submission" date="2019-09" db="EMBL/GenBank/DDBJ databases">
        <title>Complete Genome Sequence and Methylome Analysis of free living Spirochaetas.</title>
        <authorList>
            <person name="Leshcheva N."/>
            <person name="Mikheeva N."/>
        </authorList>
    </citation>
    <scope>NUCLEOTIDE SEQUENCE [LARGE SCALE GENOMIC DNA]</scope>
    <source>
        <strain evidence="8 9">P</strain>
    </source>
</reference>
<comment type="function">
    <text evidence="5">This protein is involved in the repair of mismatches in DNA. It is required for dam-dependent methyl-directed DNA mismatch repair. May act as a 'molecular matchmaker', a protein that promotes the formation of a stable complex between two or more DNA-binding proteins in an ATP-dependent manner without itself being part of a final effector complex.</text>
</comment>
<accession>A0A5C1QAY7</accession>
<dbReference type="Pfam" id="PF01119">
    <property type="entry name" value="DNA_mis_repair"/>
    <property type="match status" value="1"/>
</dbReference>
<dbReference type="InterPro" id="IPR038973">
    <property type="entry name" value="MutL/Mlh/Pms-like"/>
</dbReference>
<dbReference type="NCBIfam" id="TIGR00585">
    <property type="entry name" value="mutl"/>
    <property type="match status" value="1"/>
</dbReference>
<dbReference type="SUPFAM" id="SSF118116">
    <property type="entry name" value="DNA mismatch repair protein MutL"/>
    <property type="match status" value="1"/>
</dbReference>
<keyword evidence="8" id="KW-0378">Hydrolase</keyword>
<dbReference type="AlphaFoldDB" id="A0A5C1QAY7"/>